<keyword evidence="3" id="KW-1185">Reference proteome</keyword>
<keyword evidence="1" id="KW-0812">Transmembrane</keyword>
<protein>
    <recommendedName>
        <fullName evidence="4">YcxB-like protein domain-containing protein</fullName>
    </recommendedName>
</protein>
<dbReference type="RefSeq" id="WP_031150876.1">
    <property type="nucleotide sequence ID" value="NZ_BNEE01000006.1"/>
</dbReference>
<evidence type="ECO:0000313" key="2">
    <source>
        <dbReference type="EMBL" id="GHI89779.1"/>
    </source>
</evidence>
<accession>A0A919LMM2</accession>
<comment type="caution">
    <text evidence="2">The sequence shown here is derived from an EMBL/GenBank/DDBJ whole genome shotgun (WGS) entry which is preliminary data.</text>
</comment>
<gene>
    <name evidence="2" type="ORF">Sxan_71430</name>
</gene>
<dbReference type="AlphaFoldDB" id="A0A919LMM2"/>
<evidence type="ECO:0000256" key="1">
    <source>
        <dbReference type="SAM" id="Phobius"/>
    </source>
</evidence>
<evidence type="ECO:0000313" key="3">
    <source>
        <dbReference type="Proteomes" id="UP000600026"/>
    </source>
</evidence>
<dbReference type="EMBL" id="BNEE01000006">
    <property type="protein sequence ID" value="GHI89779.1"/>
    <property type="molecule type" value="Genomic_DNA"/>
</dbReference>
<feature type="transmembrane region" description="Helical" evidence="1">
    <location>
        <begin position="46"/>
        <end position="63"/>
    </location>
</feature>
<proteinExistence type="predicted"/>
<organism evidence="2 3">
    <name type="scientific">Streptomyces xanthophaeus</name>
    <dbReference type="NCBI Taxonomy" id="67385"/>
    <lineage>
        <taxon>Bacteria</taxon>
        <taxon>Bacillati</taxon>
        <taxon>Actinomycetota</taxon>
        <taxon>Actinomycetes</taxon>
        <taxon>Kitasatosporales</taxon>
        <taxon>Streptomycetaceae</taxon>
        <taxon>Streptomyces</taxon>
    </lineage>
</organism>
<evidence type="ECO:0008006" key="4">
    <source>
        <dbReference type="Google" id="ProtNLM"/>
    </source>
</evidence>
<dbReference type="OrthoDB" id="4327547at2"/>
<name>A0A919LMM2_9ACTN</name>
<dbReference type="Proteomes" id="UP000600026">
    <property type="component" value="Unassembled WGS sequence"/>
</dbReference>
<keyword evidence="1" id="KW-0472">Membrane</keyword>
<feature type="transmembrane region" description="Helical" evidence="1">
    <location>
        <begin position="69"/>
        <end position="89"/>
    </location>
</feature>
<reference evidence="2" key="1">
    <citation type="submission" date="2020-09" db="EMBL/GenBank/DDBJ databases">
        <title>Whole genome shotgun sequence of Streptomyces xanthophaeus NBRC 12829.</title>
        <authorList>
            <person name="Komaki H."/>
            <person name="Tamura T."/>
        </authorList>
    </citation>
    <scope>NUCLEOTIDE SEQUENCE</scope>
    <source>
        <strain evidence="2">NBRC 12829</strain>
    </source>
</reference>
<sequence>MNTDTEPTAQRDGQAVELVFQVTKADIAHALRTRDAHTASGRRRRWAFPLGGLMALGFGTLALNEGDGILGRPLFFFVAGAVLLAFSLFGPQIQARAFGGALEKCGEARVVVDGSGVLVTTADTRTHIGWGAQPTYAETAEVFLMLSDDKAAVAMTVLPKRGAQAPADIDRLREVLDRNLRRL</sequence>
<keyword evidence="1" id="KW-1133">Transmembrane helix</keyword>